<evidence type="ECO:0000313" key="2">
    <source>
        <dbReference type="Proteomes" id="UP000825066"/>
    </source>
</evidence>
<dbReference type="RefSeq" id="WP_130768694.1">
    <property type="nucleotide sequence ID" value="NZ_AP024684.1"/>
</dbReference>
<gene>
    <name evidence="1" type="ORF">STNY_R03300</name>
</gene>
<evidence type="ECO:0000313" key="1">
    <source>
        <dbReference type="EMBL" id="BCX42182.1"/>
    </source>
</evidence>
<sequence length="70" mass="7720">MDYLFPVIDDADCAKCGRTVSISVVGDPYNLNAPKLDSACRDPNCPVNEENQPNNIQIVTICFADEDNQE</sequence>
<keyword evidence="2" id="KW-1185">Reference proteome</keyword>
<dbReference type="Proteomes" id="UP000825066">
    <property type="component" value="Chromosome"/>
</dbReference>
<reference evidence="1 2" key="1">
    <citation type="submission" date="2021-05" db="EMBL/GenBank/DDBJ databases">
        <title>Complete Genome Sequence of Stenotrophomonas pavanii strain Y.</title>
        <authorList>
            <person name="Dohra H."/>
            <person name="Mohad Din A.R.J."/>
            <person name="Suzuki K."/>
            <person name="Fatma A."/>
            <person name="Honjyo M."/>
            <person name="Nishimura T."/>
            <person name="Moriuch R."/>
            <person name="Masuda K."/>
            <person name="Minoura A."/>
            <person name="Tashiro Y."/>
            <person name="Futamata H."/>
        </authorList>
    </citation>
    <scope>NUCLEOTIDE SEQUENCE [LARGE SCALE GENOMIC DNA]</scope>
    <source>
        <strain evidence="2">Y</strain>
    </source>
</reference>
<accession>A0ABN6GNH5</accession>
<dbReference type="EMBL" id="AP024684">
    <property type="protein sequence ID" value="BCX42182.1"/>
    <property type="molecule type" value="Genomic_DNA"/>
</dbReference>
<protein>
    <submittedName>
        <fullName evidence="1">Uncharacterized protein</fullName>
    </submittedName>
</protein>
<name>A0ABN6GNH5_9GAMM</name>
<organism evidence="1 2">
    <name type="scientific">Stenotrophomonas pavanii</name>
    <dbReference type="NCBI Taxonomy" id="487698"/>
    <lineage>
        <taxon>Bacteria</taxon>
        <taxon>Pseudomonadati</taxon>
        <taxon>Pseudomonadota</taxon>
        <taxon>Gammaproteobacteria</taxon>
        <taxon>Lysobacterales</taxon>
        <taxon>Lysobacteraceae</taxon>
        <taxon>Stenotrophomonas</taxon>
    </lineage>
</organism>
<proteinExistence type="predicted"/>